<organism evidence="2 3">
    <name type="scientific">Cohnella endophytica</name>
    <dbReference type="NCBI Taxonomy" id="2419778"/>
    <lineage>
        <taxon>Bacteria</taxon>
        <taxon>Bacillati</taxon>
        <taxon>Bacillota</taxon>
        <taxon>Bacilli</taxon>
        <taxon>Bacillales</taxon>
        <taxon>Paenibacillaceae</taxon>
        <taxon>Cohnella</taxon>
    </lineage>
</organism>
<dbReference type="EMBL" id="RBZM01000001">
    <property type="protein sequence ID" value="RKP58018.1"/>
    <property type="molecule type" value="Genomic_DNA"/>
</dbReference>
<dbReference type="AlphaFoldDB" id="A0A494Y8U9"/>
<gene>
    <name evidence="2" type="ORF">D7Z26_00455</name>
</gene>
<feature type="transmembrane region" description="Helical" evidence="1">
    <location>
        <begin position="6"/>
        <end position="25"/>
    </location>
</feature>
<evidence type="ECO:0000313" key="3">
    <source>
        <dbReference type="Proteomes" id="UP000282076"/>
    </source>
</evidence>
<sequence length="111" mass="12402">MKRKTLITLCEWVAAVALLFLLFKLEVYPLGTFRSADATHALSERSLHYGPSKVAKKVTVPFDSHQIVYLGTYKDWFSADLVVKRGFGWELGSGESGIKIDRSKPLTIVGE</sequence>
<comment type="caution">
    <text evidence="2">The sequence shown here is derived from an EMBL/GenBank/DDBJ whole genome shotgun (WGS) entry which is preliminary data.</text>
</comment>
<proteinExistence type="predicted"/>
<evidence type="ECO:0000256" key="1">
    <source>
        <dbReference type="SAM" id="Phobius"/>
    </source>
</evidence>
<dbReference type="OrthoDB" id="1805863at2"/>
<dbReference type="Proteomes" id="UP000282076">
    <property type="component" value="Unassembled WGS sequence"/>
</dbReference>
<reference evidence="2 3" key="1">
    <citation type="submission" date="2018-10" db="EMBL/GenBank/DDBJ databases">
        <title>Cohnella sp. M2MS4P-1, whole genome shotgun sequence.</title>
        <authorList>
            <person name="Tuo L."/>
        </authorList>
    </citation>
    <scope>NUCLEOTIDE SEQUENCE [LARGE SCALE GENOMIC DNA]</scope>
    <source>
        <strain evidence="2 3">M2MS4P-1</strain>
    </source>
</reference>
<keyword evidence="1" id="KW-0472">Membrane</keyword>
<accession>A0A494Y8U9</accession>
<evidence type="ECO:0000313" key="2">
    <source>
        <dbReference type="EMBL" id="RKP58018.1"/>
    </source>
</evidence>
<dbReference type="RefSeq" id="WP_120973723.1">
    <property type="nucleotide sequence ID" value="NZ_RBZM01000001.1"/>
</dbReference>
<keyword evidence="1" id="KW-0812">Transmembrane</keyword>
<keyword evidence="1" id="KW-1133">Transmembrane helix</keyword>
<protein>
    <submittedName>
        <fullName evidence="2">Uncharacterized protein</fullName>
    </submittedName>
</protein>
<keyword evidence="3" id="KW-1185">Reference proteome</keyword>
<name>A0A494Y8U9_9BACL</name>